<protein>
    <submittedName>
        <fullName evidence="2">Sugar phosphate isomerase/epimerase</fullName>
    </submittedName>
</protein>
<dbReference type="PANTHER" id="PTHR12110">
    <property type="entry name" value="HYDROXYPYRUVATE ISOMERASE"/>
    <property type="match status" value="1"/>
</dbReference>
<name>A0A1I5UL58_9LACT</name>
<dbReference type="GO" id="GO:0016853">
    <property type="term" value="F:isomerase activity"/>
    <property type="evidence" value="ECO:0007669"/>
    <property type="project" value="UniProtKB-KW"/>
</dbReference>
<dbReference type="EMBL" id="FOXW01000001">
    <property type="protein sequence ID" value="SFP95909.1"/>
    <property type="molecule type" value="Genomic_DNA"/>
</dbReference>
<evidence type="ECO:0000259" key="1">
    <source>
        <dbReference type="Pfam" id="PF01261"/>
    </source>
</evidence>
<dbReference type="Proteomes" id="UP000199136">
    <property type="component" value="Unassembled WGS sequence"/>
</dbReference>
<dbReference type="Gene3D" id="3.20.20.150">
    <property type="entry name" value="Divalent-metal-dependent TIM barrel enzymes"/>
    <property type="match status" value="1"/>
</dbReference>
<dbReference type="Pfam" id="PF01261">
    <property type="entry name" value="AP_endonuc_2"/>
    <property type="match status" value="1"/>
</dbReference>
<sequence>MKINNSQLTINMLAYEALVNETTSQADFFDEIKTAGITKIEVRREYIQDAADLVAIQQAAAGLEIELFYAVPEILFADKLLPLEDLETYFNEAHLLGAKQIKFTAGYAEVTQEEADELNRLLNKFGIENLTLENGQDPAFAKAETLYEFIQELKAKKLPVSVTFDTGNCLYVDENPLESFRLLTEEIRYIHLKDVSKETLSPTLNGEGDVPVKEILAQVPVTVNVAIEYPLGTHPTATLAKEIAKIS</sequence>
<dbReference type="InterPro" id="IPR013022">
    <property type="entry name" value="Xyl_isomerase-like_TIM-brl"/>
</dbReference>
<keyword evidence="2" id="KW-0413">Isomerase</keyword>
<evidence type="ECO:0000313" key="2">
    <source>
        <dbReference type="EMBL" id="SFP95909.1"/>
    </source>
</evidence>
<evidence type="ECO:0000313" key="3">
    <source>
        <dbReference type="Proteomes" id="UP000199136"/>
    </source>
</evidence>
<keyword evidence="3" id="KW-1185">Reference proteome</keyword>
<dbReference type="OrthoDB" id="2237247at2"/>
<feature type="domain" description="Xylose isomerase-like TIM barrel" evidence="1">
    <location>
        <begin position="29"/>
        <end position="218"/>
    </location>
</feature>
<organism evidence="2 3">
    <name type="scientific">Desemzia incerta</name>
    <dbReference type="NCBI Taxonomy" id="82801"/>
    <lineage>
        <taxon>Bacteria</taxon>
        <taxon>Bacillati</taxon>
        <taxon>Bacillota</taxon>
        <taxon>Bacilli</taxon>
        <taxon>Lactobacillales</taxon>
        <taxon>Carnobacteriaceae</taxon>
        <taxon>Desemzia</taxon>
    </lineage>
</organism>
<dbReference type="InterPro" id="IPR036237">
    <property type="entry name" value="Xyl_isomerase-like_sf"/>
</dbReference>
<dbReference type="STRING" id="82801.SAMN04488506_0050"/>
<dbReference type="InterPro" id="IPR050312">
    <property type="entry name" value="IolE/XylAMocC-like"/>
</dbReference>
<dbReference type="PANTHER" id="PTHR12110:SF53">
    <property type="entry name" value="BLR5974 PROTEIN"/>
    <property type="match status" value="1"/>
</dbReference>
<dbReference type="SUPFAM" id="SSF51658">
    <property type="entry name" value="Xylose isomerase-like"/>
    <property type="match status" value="1"/>
</dbReference>
<accession>A0A1I5UL58</accession>
<gene>
    <name evidence="2" type="ORF">SAMN04488506_0050</name>
</gene>
<proteinExistence type="predicted"/>
<reference evidence="2 3" key="1">
    <citation type="submission" date="2016-10" db="EMBL/GenBank/DDBJ databases">
        <authorList>
            <person name="de Groot N.N."/>
        </authorList>
    </citation>
    <scope>NUCLEOTIDE SEQUENCE [LARGE SCALE GENOMIC DNA]</scope>
    <source>
        <strain evidence="2 3">DSM 20581</strain>
    </source>
</reference>
<dbReference type="AlphaFoldDB" id="A0A1I5UL58"/>
<dbReference type="RefSeq" id="WP_092479018.1">
    <property type="nucleotide sequence ID" value="NZ_FOXW01000001.1"/>
</dbReference>